<evidence type="ECO:0000259" key="5">
    <source>
        <dbReference type="Pfam" id="PF02397"/>
    </source>
</evidence>
<dbReference type="SUPFAM" id="SSF51735">
    <property type="entry name" value="NAD(P)-binding Rossmann-fold domains"/>
    <property type="match status" value="1"/>
</dbReference>
<evidence type="ECO:0000259" key="3">
    <source>
        <dbReference type="Pfam" id="PF00534"/>
    </source>
</evidence>
<comment type="caution">
    <text evidence="7">The sequence shown here is derived from an EMBL/GenBank/DDBJ whole genome shotgun (WGS) entry which is preliminary data.</text>
</comment>
<dbReference type="Proteomes" id="UP000274920">
    <property type="component" value="Unassembled WGS sequence"/>
</dbReference>
<keyword evidence="2" id="KW-1133">Transmembrane helix</keyword>
<dbReference type="SUPFAM" id="SSF53756">
    <property type="entry name" value="UDP-Glycosyltransferase/glycogen phosphorylase"/>
    <property type="match status" value="1"/>
</dbReference>
<dbReference type="Pfam" id="PF13477">
    <property type="entry name" value="Glyco_trans_4_2"/>
    <property type="match status" value="1"/>
</dbReference>
<feature type="transmembrane region" description="Helical" evidence="2">
    <location>
        <begin position="20"/>
        <end position="37"/>
    </location>
</feature>
<feature type="domain" description="Bacterial sugar transferase" evidence="5">
    <location>
        <begin position="72"/>
        <end position="256"/>
    </location>
</feature>
<dbReference type="CDD" id="cd03808">
    <property type="entry name" value="GT4_CapM-like"/>
    <property type="match status" value="1"/>
</dbReference>
<organism evidence="7 8">
    <name type="scientific">Schaedlerella arabinosiphila</name>
    <dbReference type="NCBI Taxonomy" id="2044587"/>
    <lineage>
        <taxon>Bacteria</taxon>
        <taxon>Bacillati</taxon>
        <taxon>Bacillota</taxon>
        <taxon>Clostridia</taxon>
        <taxon>Lachnospirales</taxon>
        <taxon>Lachnospiraceae</taxon>
        <taxon>Schaedlerella</taxon>
    </lineage>
</organism>
<dbReference type="Pfam" id="PF00534">
    <property type="entry name" value="Glycos_transf_1"/>
    <property type="match status" value="1"/>
</dbReference>
<dbReference type="GO" id="GO:0016780">
    <property type="term" value="F:phosphotransferase activity, for other substituted phosphate groups"/>
    <property type="evidence" value="ECO:0007669"/>
    <property type="project" value="TreeGrafter"/>
</dbReference>
<dbReference type="PANTHER" id="PTHR30576:SF10">
    <property type="entry name" value="SLL5057 PROTEIN"/>
    <property type="match status" value="1"/>
</dbReference>
<evidence type="ECO:0000256" key="1">
    <source>
        <dbReference type="ARBA" id="ARBA00006464"/>
    </source>
</evidence>
<comment type="similarity">
    <text evidence="1">Belongs to the bacterial sugar transferase family.</text>
</comment>
<keyword evidence="7" id="KW-0808">Transferase</keyword>
<dbReference type="InterPro" id="IPR001296">
    <property type="entry name" value="Glyco_trans_1"/>
</dbReference>
<dbReference type="InterPro" id="IPR001509">
    <property type="entry name" value="Epimerase_deHydtase"/>
</dbReference>
<keyword evidence="2" id="KW-0472">Membrane</keyword>
<sequence length="1009" mass="113369">MQTIPIYSFLGDKENLKKNTRNLLLFYVGMLGLYAASRNVAKKHAENESIDENNKYLKNESIVSTSYEKFIKPTLDKVLAFVGLVVLFPLMAVIAIIVWVDDPGSIFFTQKRVGKDGHFFMLHKYRTMKRSAPHDIPTHQLENPEQYITKVGKFLRKTSLDELPQIWDIFRGKMSIIGPRPALWNQDDLVAERQKYGANSIYPGLTGLAQIQGRDELLISEKAKIDGEYVKILRLGGIRAFEQDIRCFIGTVGTVLKHDGVVEGGTGALQVSSNVCQTKKITSISIPSAGETGFEDYGHLKHFDIEKNREIRVLITGAGSYIGESFRRYTIEHYPNIAVDTIDMMDGSWRKADFSPYDCVFHVAGIAHTDLGKVSEETKAKYYAVNTDLAIETARKAKDSGVKQFILMSSMIIYGDSAPYGKEKVIDEHTIPAPMNVYGDSKWRADVGVRELQTDIFHVAILRPPMIYGCGAKGNYQTLAKLAKKFYFFPDVANSRSMLYIENLCEFVSLLTLSGESGIYFPQNFEYIKTAQMAKMISDVTGNRMKNIKILNIAVIVAQHIPGRISCLIDKAFGNFVYDQKLSRYEGLNYQITDIAESIRRTERIDTASNINNGVNILPNSNEINKDISEKKILMIASVASIIDLFNTDNINILLSLGYKVDVAANFEFGSITSQERVDEYKQELADHGITPFHVPIPRDVKDISNIINSYRIVKALIDTGNYNMIHCHSPIGGVVARLAAKEARKRGTKVIYTAHGFHFFSGASRKAWLLYYPIEKFCAGYTDLLITINQEDYKIGKTLGAKKTVYVPGIGVHIDEIKNLAVDRASKRAELSYQDSDFVFMSTGQVSLRKNHEVVIKAMALLQDHNIKYLIVGFGEEEKRLKRLVKELGVDNCVRFVGYRSDVKELLHVVDAFVFPSRQEGLPVALMEAMAVGLPIVASRIRGNVDLIADGVNGYLVDCDKPEQFTKAMEQIVCSDTSGMREANQRRINRFDTSAVNKKMTRLYETIA</sequence>
<feature type="domain" description="NAD-dependent epimerase/dehydratase" evidence="4">
    <location>
        <begin position="313"/>
        <end position="512"/>
    </location>
</feature>
<dbReference type="InterPro" id="IPR028098">
    <property type="entry name" value="Glyco_trans_4-like_N"/>
</dbReference>
<evidence type="ECO:0000256" key="2">
    <source>
        <dbReference type="SAM" id="Phobius"/>
    </source>
</evidence>
<accession>A0A3R8JN55</accession>
<dbReference type="GO" id="GO:0016757">
    <property type="term" value="F:glycosyltransferase activity"/>
    <property type="evidence" value="ECO:0007669"/>
    <property type="project" value="InterPro"/>
</dbReference>
<keyword evidence="8" id="KW-1185">Reference proteome</keyword>
<proteinExistence type="inferred from homology"/>
<feature type="domain" description="Glycosyltransferase subfamily 4-like N-terminal" evidence="6">
    <location>
        <begin position="679"/>
        <end position="789"/>
    </location>
</feature>
<dbReference type="Pfam" id="PF01370">
    <property type="entry name" value="Epimerase"/>
    <property type="match status" value="1"/>
</dbReference>
<dbReference type="AlphaFoldDB" id="A0A3R8JN55"/>
<keyword evidence="2" id="KW-0812">Transmembrane</keyword>
<gene>
    <name evidence="7" type="ORF">EBB54_15650</name>
</gene>
<dbReference type="PANTHER" id="PTHR30576">
    <property type="entry name" value="COLANIC BIOSYNTHESIS UDP-GLUCOSE LIPID CARRIER TRANSFERASE"/>
    <property type="match status" value="1"/>
</dbReference>
<dbReference type="Pfam" id="PF02397">
    <property type="entry name" value="Bac_transf"/>
    <property type="match status" value="1"/>
</dbReference>
<protein>
    <submittedName>
        <fullName evidence="7">Glycosyltransferase</fullName>
    </submittedName>
</protein>
<dbReference type="EMBL" id="RHJS01000002">
    <property type="protein sequence ID" value="RRK32630.1"/>
    <property type="molecule type" value="Genomic_DNA"/>
</dbReference>
<evidence type="ECO:0000313" key="7">
    <source>
        <dbReference type="EMBL" id="RRK32630.1"/>
    </source>
</evidence>
<evidence type="ECO:0000313" key="8">
    <source>
        <dbReference type="Proteomes" id="UP000274920"/>
    </source>
</evidence>
<dbReference type="InterPro" id="IPR003362">
    <property type="entry name" value="Bact_transf"/>
</dbReference>
<evidence type="ECO:0000259" key="4">
    <source>
        <dbReference type="Pfam" id="PF01370"/>
    </source>
</evidence>
<dbReference type="Gene3D" id="3.40.50.2000">
    <property type="entry name" value="Glycogen Phosphorylase B"/>
    <property type="match status" value="2"/>
</dbReference>
<reference evidence="7" key="1">
    <citation type="submission" date="2018-10" db="EMBL/GenBank/DDBJ databases">
        <title>Schaedlerella arabinophila gen. nov. sp. nov., isolated from the mouse intestinal tract and comparative analysis with the genome of the closely related altered Schaedler flora strain ASF502.</title>
        <authorList>
            <person name="Miyake S."/>
            <person name="Soh M."/>
            <person name="Seedorf H."/>
        </authorList>
    </citation>
    <scope>NUCLEOTIDE SEQUENCE [LARGE SCALE GENOMIC DNA]</scope>
    <source>
        <strain evidence="7">DSM 106076</strain>
    </source>
</reference>
<dbReference type="Gene3D" id="3.40.50.720">
    <property type="entry name" value="NAD(P)-binding Rossmann-like Domain"/>
    <property type="match status" value="1"/>
</dbReference>
<feature type="transmembrane region" description="Helical" evidence="2">
    <location>
        <begin position="78"/>
        <end position="100"/>
    </location>
</feature>
<evidence type="ECO:0000259" key="6">
    <source>
        <dbReference type="Pfam" id="PF13477"/>
    </source>
</evidence>
<name>A0A3R8JN55_9FIRM</name>
<dbReference type="InterPro" id="IPR036291">
    <property type="entry name" value="NAD(P)-bd_dom_sf"/>
</dbReference>
<feature type="domain" description="Glycosyl transferase family 1" evidence="3">
    <location>
        <begin position="825"/>
        <end position="976"/>
    </location>
</feature>